<feature type="signal peptide" evidence="1">
    <location>
        <begin position="1"/>
        <end position="23"/>
    </location>
</feature>
<feature type="chain" id="PRO_5043829197" evidence="1">
    <location>
        <begin position="24"/>
        <end position="193"/>
    </location>
</feature>
<organism evidence="2">
    <name type="scientific">Deinococcus sonorensis KR-87</name>
    <dbReference type="NCBI Taxonomy" id="694439"/>
    <lineage>
        <taxon>Bacteria</taxon>
        <taxon>Thermotogati</taxon>
        <taxon>Deinococcota</taxon>
        <taxon>Deinococci</taxon>
        <taxon>Deinococcales</taxon>
        <taxon>Deinococcaceae</taxon>
        <taxon>Deinococcus</taxon>
    </lineage>
</organism>
<keyword evidence="1" id="KW-0732">Signal</keyword>
<accession>A0AAU7U686</accession>
<proteinExistence type="predicted"/>
<gene>
    <name evidence="2" type="ORF">ABOD76_02215</name>
</gene>
<reference evidence="2" key="1">
    <citation type="submission" date="2024-06" db="EMBL/GenBank/DDBJ databases">
        <title>Draft Genome Sequence of Deinococcus sonorensis Type Strain KR-87, a Biofilm Producing Representative of the Genus Deinococcus.</title>
        <authorList>
            <person name="Boren L.S."/>
            <person name="Grosso R.A."/>
            <person name="Hugenberg-Cox A.N."/>
            <person name="Hill J.T.E."/>
            <person name="Albert C.M."/>
            <person name="Tuohy J.M."/>
        </authorList>
    </citation>
    <scope>NUCLEOTIDE SEQUENCE</scope>
    <source>
        <strain evidence="2">KR-87</strain>
        <plasmid evidence="2">pDson01</plasmid>
    </source>
</reference>
<geneLocation type="plasmid" evidence="2">
    <name>pDson01</name>
</geneLocation>
<keyword evidence="2" id="KW-0614">Plasmid</keyword>
<name>A0AAU7U686_9DEIO</name>
<dbReference type="RefSeq" id="WP_350241710.1">
    <property type="nucleotide sequence ID" value="NZ_CP158297.1"/>
</dbReference>
<dbReference type="AlphaFoldDB" id="A0AAU7U686"/>
<evidence type="ECO:0000313" key="2">
    <source>
        <dbReference type="EMBL" id="XBV83884.1"/>
    </source>
</evidence>
<dbReference type="EMBL" id="CP158297">
    <property type="protein sequence ID" value="XBV83884.1"/>
    <property type="molecule type" value="Genomic_DNA"/>
</dbReference>
<dbReference type="KEGG" id="dsc:ABOD76_02215"/>
<protein>
    <submittedName>
        <fullName evidence="2">Uncharacterized protein</fullName>
    </submittedName>
</protein>
<evidence type="ECO:0000256" key="1">
    <source>
        <dbReference type="SAM" id="SignalP"/>
    </source>
</evidence>
<sequence length="193" mass="20985">MMKACWIVLLGLGMAFATTPAPTADLPFGLALQQVQEIVGPSHLKRVGDDPYFQRFLLSVTPTDTQPFSEFQLDVVGRNAVSCSGRASTPYIALSSDSREITSVFEAARVYFLPYGEAAVTSEIARAADLDRGRLESFVPADSQGTMIRPPFDWSRGDTPGAGLMFYLISSQASSKHTYRVNAMYQSSDPACP</sequence>